<dbReference type="PANTHER" id="PTHR48011">
    <property type="entry name" value="CCR4-NOT TRANSCRIPTIONAL COMPLEX SUBUNIT CAF120-RELATED"/>
    <property type="match status" value="1"/>
</dbReference>
<dbReference type="AlphaFoldDB" id="A0AAE0PKM2"/>
<evidence type="ECO:0000313" key="3">
    <source>
        <dbReference type="Proteomes" id="UP001281003"/>
    </source>
</evidence>
<proteinExistence type="predicted"/>
<accession>A0AAE0PKM2</accession>
<reference evidence="2" key="2">
    <citation type="submission" date="2023-07" db="EMBL/GenBank/DDBJ databases">
        <authorList>
            <consortium name="Lawrence Berkeley National Laboratory"/>
            <person name="Haridas S."/>
            <person name="Hensen N."/>
            <person name="Bonometti L."/>
            <person name="Westerberg I."/>
            <person name="Brannstrom I.O."/>
            <person name="Guillou S."/>
            <person name="Cros-Aarteil S."/>
            <person name="Calhoun S."/>
            <person name="Kuo A."/>
            <person name="Mondo S."/>
            <person name="Pangilinan J."/>
            <person name="Riley R."/>
            <person name="LaButti K."/>
            <person name="Andreopoulos B."/>
            <person name="Lipzen A."/>
            <person name="Chen C."/>
            <person name="Yanf M."/>
            <person name="Daum C."/>
            <person name="Ng V."/>
            <person name="Clum A."/>
            <person name="Steindorff A."/>
            <person name="Ohm R."/>
            <person name="Martin F."/>
            <person name="Silar P."/>
            <person name="Natvig D."/>
            <person name="Lalanne C."/>
            <person name="Gautier V."/>
            <person name="Ament-velasquez S.L."/>
            <person name="Kruys A."/>
            <person name="Hutchinson M.I."/>
            <person name="Powell A.J."/>
            <person name="Barry K."/>
            <person name="Miller A.N."/>
            <person name="Grigoriev I.V."/>
            <person name="Debuchy R."/>
            <person name="Gladieux P."/>
            <person name="Thoren M.H."/>
            <person name="Johannesson H."/>
        </authorList>
    </citation>
    <scope>NUCLEOTIDE SEQUENCE</scope>
    <source>
        <strain evidence="2">FGSC 1904</strain>
    </source>
</reference>
<dbReference type="GO" id="GO:0007165">
    <property type="term" value="P:signal transduction"/>
    <property type="evidence" value="ECO:0007669"/>
    <property type="project" value="TreeGrafter"/>
</dbReference>
<keyword evidence="2" id="KW-0418">Kinase</keyword>
<keyword evidence="2" id="KW-0808">Transferase</keyword>
<sequence>MSSIEQSSRPIILSLSHLSTTASAFFASWRTFDNGCAHLKVKLNGIESPKLVPQKLESYKRSDLHLCTCVSPKVSFPNSNPGHLRASLAAMAPQVKSWRDLSFLSECISPEINAVYTTFALVDDEDRVFFGQLPFKKTEITFEQITAALEPVPDEHIYPNLPQERLTVAPSDVVARPDIFIKRPSLSAYEDLKEEDALGSLPPELLDEARILELTLQKPHPGIVQYFGCRVHRSRITGLVLRRYEYNIYQYLQLGIGALSGEEKEAFMKALEGAVRHLHSELGVAHNDINPLNIMVTVSDKMPVLVDFGSARKIGEKLGVSRGTPGWIDEEDDYTTSEIRHDIFALGKFRAWLEDPKFEM</sequence>
<protein>
    <submittedName>
        <fullName evidence="2">Kinase-like domain-containing protein</fullName>
    </submittedName>
</protein>
<name>A0AAE0PKM2_SORBR</name>
<keyword evidence="3" id="KW-1185">Reference proteome</keyword>
<evidence type="ECO:0000313" key="2">
    <source>
        <dbReference type="EMBL" id="KAK3401577.1"/>
    </source>
</evidence>
<dbReference type="InterPro" id="IPR052751">
    <property type="entry name" value="Plant_MAPKKK"/>
</dbReference>
<gene>
    <name evidence="2" type="ORF">B0T20DRAFT_402065</name>
</gene>
<dbReference type="GO" id="GO:0005524">
    <property type="term" value="F:ATP binding"/>
    <property type="evidence" value="ECO:0007669"/>
    <property type="project" value="InterPro"/>
</dbReference>
<dbReference type="EMBL" id="JAUTDP010000002">
    <property type="protein sequence ID" value="KAK3401577.1"/>
    <property type="molecule type" value="Genomic_DNA"/>
</dbReference>
<dbReference type="InterPro" id="IPR000719">
    <property type="entry name" value="Prot_kinase_dom"/>
</dbReference>
<comment type="caution">
    <text evidence="2">The sequence shown here is derived from an EMBL/GenBank/DDBJ whole genome shotgun (WGS) entry which is preliminary data.</text>
</comment>
<dbReference type="SUPFAM" id="SSF56112">
    <property type="entry name" value="Protein kinase-like (PK-like)"/>
    <property type="match status" value="1"/>
</dbReference>
<dbReference type="InterPro" id="IPR011009">
    <property type="entry name" value="Kinase-like_dom_sf"/>
</dbReference>
<dbReference type="GO" id="GO:0004672">
    <property type="term" value="F:protein kinase activity"/>
    <property type="evidence" value="ECO:0007669"/>
    <property type="project" value="InterPro"/>
</dbReference>
<dbReference type="Pfam" id="PF00069">
    <property type="entry name" value="Pkinase"/>
    <property type="match status" value="1"/>
</dbReference>
<feature type="domain" description="Protein kinase" evidence="1">
    <location>
        <begin position="119"/>
        <end position="360"/>
    </location>
</feature>
<organism evidence="2 3">
    <name type="scientific">Sordaria brevicollis</name>
    <dbReference type="NCBI Taxonomy" id="83679"/>
    <lineage>
        <taxon>Eukaryota</taxon>
        <taxon>Fungi</taxon>
        <taxon>Dikarya</taxon>
        <taxon>Ascomycota</taxon>
        <taxon>Pezizomycotina</taxon>
        <taxon>Sordariomycetes</taxon>
        <taxon>Sordariomycetidae</taxon>
        <taxon>Sordariales</taxon>
        <taxon>Sordariaceae</taxon>
        <taxon>Sordaria</taxon>
    </lineage>
</organism>
<reference evidence="2" key="1">
    <citation type="journal article" date="2023" name="Mol. Phylogenet. Evol.">
        <title>Genome-scale phylogeny and comparative genomics of the fungal order Sordariales.</title>
        <authorList>
            <person name="Hensen N."/>
            <person name="Bonometti L."/>
            <person name="Westerberg I."/>
            <person name="Brannstrom I.O."/>
            <person name="Guillou S."/>
            <person name="Cros-Aarteil S."/>
            <person name="Calhoun S."/>
            <person name="Haridas S."/>
            <person name="Kuo A."/>
            <person name="Mondo S."/>
            <person name="Pangilinan J."/>
            <person name="Riley R."/>
            <person name="LaButti K."/>
            <person name="Andreopoulos B."/>
            <person name="Lipzen A."/>
            <person name="Chen C."/>
            <person name="Yan M."/>
            <person name="Daum C."/>
            <person name="Ng V."/>
            <person name="Clum A."/>
            <person name="Steindorff A."/>
            <person name="Ohm R.A."/>
            <person name="Martin F."/>
            <person name="Silar P."/>
            <person name="Natvig D.O."/>
            <person name="Lalanne C."/>
            <person name="Gautier V."/>
            <person name="Ament-Velasquez S.L."/>
            <person name="Kruys A."/>
            <person name="Hutchinson M.I."/>
            <person name="Powell A.J."/>
            <person name="Barry K."/>
            <person name="Miller A.N."/>
            <person name="Grigoriev I.V."/>
            <person name="Debuchy R."/>
            <person name="Gladieux P."/>
            <person name="Hiltunen Thoren M."/>
            <person name="Johannesson H."/>
        </authorList>
    </citation>
    <scope>NUCLEOTIDE SEQUENCE</scope>
    <source>
        <strain evidence="2">FGSC 1904</strain>
    </source>
</reference>
<dbReference type="Gene3D" id="1.10.510.10">
    <property type="entry name" value="Transferase(Phosphotransferase) domain 1"/>
    <property type="match status" value="1"/>
</dbReference>
<evidence type="ECO:0000259" key="1">
    <source>
        <dbReference type="PROSITE" id="PS50011"/>
    </source>
</evidence>
<dbReference type="Proteomes" id="UP001281003">
    <property type="component" value="Unassembled WGS sequence"/>
</dbReference>
<dbReference type="PANTHER" id="PTHR48011:SF4">
    <property type="entry name" value="MITOGEN-ACTIVATED PROTEIN KINASE KINASE KINASE 19"/>
    <property type="match status" value="1"/>
</dbReference>
<dbReference type="PROSITE" id="PS50011">
    <property type="entry name" value="PROTEIN_KINASE_DOM"/>
    <property type="match status" value="1"/>
</dbReference>